<evidence type="ECO:0000313" key="3">
    <source>
        <dbReference type="Proteomes" id="UP001152797"/>
    </source>
</evidence>
<accession>A0A9P1CAC1</accession>
<dbReference type="EMBL" id="CAMXCT020001213">
    <property type="protein sequence ID" value="CAL1141259.1"/>
    <property type="molecule type" value="Genomic_DNA"/>
</dbReference>
<evidence type="ECO:0000313" key="1">
    <source>
        <dbReference type="EMBL" id="CAI3987884.1"/>
    </source>
</evidence>
<organism evidence="1">
    <name type="scientific">Cladocopium goreaui</name>
    <dbReference type="NCBI Taxonomy" id="2562237"/>
    <lineage>
        <taxon>Eukaryota</taxon>
        <taxon>Sar</taxon>
        <taxon>Alveolata</taxon>
        <taxon>Dinophyceae</taxon>
        <taxon>Suessiales</taxon>
        <taxon>Symbiodiniaceae</taxon>
        <taxon>Cladocopium</taxon>
    </lineage>
</organism>
<protein>
    <submittedName>
        <fullName evidence="2">Protein FAM3B</fullName>
    </submittedName>
</protein>
<feature type="non-terminal residue" evidence="1">
    <location>
        <position position="333"/>
    </location>
</feature>
<reference evidence="2 3" key="2">
    <citation type="submission" date="2024-05" db="EMBL/GenBank/DDBJ databases">
        <authorList>
            <person name="Chen Y."/>
            <person name="Shah S."/>
            <person name="Dougan E. K."/>
            <person name="Thang M."/>
            <person name="Chan C."/>
        </authorList>
    </citation>
    <scope>NUCLEOTIDE SEQUENCE [LARGE SCALE GENOMIC DNA]</scope>
</reference>
<reference evidence="1" key="1">
    <citation type="submission" date="2022-10" db="EMBL/GenBank/DDBJ databases">
        <authorList>
            <person name="Chen Y."/>
            <person name="Dougan E. K."/>
            <person name="Chan C."/>
            <person name="Rhodes N."/>
            <person name="Thang M."/>
        </authorList>
    </citation>
    <scope>NUCLEOTIDE SEQUENCE</scope>
</reference>
<dbReference type="AlphaFoldDB" id="A0A9P1CAC1"/>
<proteinExistence type="predicted"/>
<gene>
    <name evidence="1" type="ORF">C1SCF055_LOCUS15122</name>
</gene>
<dbReference type="EMBL" id="CAMXCT010001213">
    <property type="protein sequence ID" value="CAI3987884.1"/>
    <property type="molecule type" value="Genomic_DNA"/>
</dbReference>
<keyword evidence="3" id="KW-1185">Reference proteome</keyword>
<comment type="caution">
    <text evidence="1">The sequence shown here is derived from an EMBL/GenBank/DDBJ whole genome shotgun (WGS) entry which is preliminary data.</text>
</comment>
<name>A0A9P1CAC1_9DINO</name>
<dbReference type="Proteomes" id="UP001152797">
    <property type="component" value="Unassembled WGS sequence"/>
</dbReference>
<dbReference type="EMBL" id="CAMXCT030001213">
    <property type="protein sequence ID" value="CAL4775196.1"/>
    <property type="molecule type" value="Genomic_DNA"/>
</dbReference>
<sequence length="333" mass="37714">MSDTRKLEPQCKDKMVQLLSKAPRRHGAIRVTFVTAFFWARSDLAMDVIDEVIDADGDGHWKNAKLGFITQIGAWYYYCSKLKFSYCPRKELIEQDMYGKGMQTFKEEMEVSLERMQSWCHSGRVQLGCYLQTISWSDGKGERETYADMNVYIQKAMTSQASFKFQLIDFYQMGGNMPEEVHGGHGSILLNLWMWTVMFNSICPAGLASEKVNAVFDGVMCSGTQLRWANCPKYHHFCTHGGPACEKWECMNSVQCTLRASNPPEMGDTKGMCDAALDISGFAAAEKTTCHRLWCHEHVQWLLPAAVTVLALLLKLFLSESGKQDVSREVQQA</sequence>
<evidence type="ECO:0000313" key="2">
    <source>
        <dbReference type="EMBL" id="CAL4775196.1"/>
    </source>
</evidence>
<dbReference type="OrthoDB" id="470552at2759"/>